<dbReference type="Pfam" id="PF07727">
    <property type="entry name" value="RVT_2"/>
    <property type="match status" value="1"/>
</dbReference>
<comment type="caution">
    <text evidence="2">The sequence shown here is derived from an EMBL/GenBank/DDBJ whole genome shotgun (WGS) entry which is preliminary data.</text>
</comment>
<organism evidence="2">
    <name type="scientific">Tanacetum cinerariifolium</name>
    <name type="common">Dalmatian daisy</name>
    <name type="synonym">Chrysanthemum cinerariifolium</name>
    <dbReference type="NCBI Taxonomy" id="118510"/>
    <lineage>
        <taxon>Eukaryota</taxon>
        <taxon>Viridiplantae</taxon>
        <taxon>Streptophyta</taxon>
        <taxon>Embryophyta</taxon>
        <taxon>Tracheophyta</taxon>
        <taxon>Spermatophyta</taxon>
        <taxon>Magnoliopsida</taxon>
        <taxon>eudicotyledons</taxon>
        <taxon>Gunneridae</taxon>
        <taxon>Pentapetalae</taxon>
        <taxon>asterids</taxon>
        <taxon>campanulids</taxon>
        <taxon>Asterales</taxon>
        <taxon>Asteraceae</taxon>
        <taxon>Asteroideae</taxon>
        <taxon>Anthemideae</taxon>
        <taxon>Anthemidinae</taxon>
        <taxon>Tanacetum</taxon>
    </lineage>
</organism>
<proteinExistence type="predicted"/>
<reference evidence="2" key="1">
    <citation type="journal article" date="2019" name="Sci. Rep.">
        <title>Draft genome of Tanacetum cinerariifolium, the natural source of mosquito coil.</title>
        <authorList>
            <person name="Yamashiro T."/>
            <person name="Shiraishi A."/>
            <person name="Satake H."/>
            <person name="Nakayama K."/>
        </authorList>
    </citation>
    <scope>NUCLEOTIDE SEQUENCE</scope>
</reference>
<dbReference type="CDD" id="cd09272">
    <property type="entry name" value="RNase_HI_RT_Ty1"/>
    <property type="match status" value="1"/>
</dbReference>
<evidence type="ECO:0000313" key="2">
    <source>
        <dbReference type="EMBL" id="GEU62008.1"/>
    </source>
</evidence>
<dbReference type="AlphaFoldDB" id="A0A6L2LK31"/>
<protein>
    <submittedName>
        <fullName evidence="2">Retrovirus-related Pol polyprotein from transposon TNT 1-94</fullName>
    </submittedName>
</protein>
<gene>
    <name evidence="2" type="ORF">Tci_033986</name>
</gene>
<dbReference type="SUPFAM" id="SSF56672">
    <property type="entry name" value="DNA/RNA polymerases"/>
    <property type="match status" value="1"/>
</dbReference>
<sequence>MSDNFAVNTLDNEKIYLSSSIVVEEDEAPQIVLSLAEQVATEPNSPVLNENADEFVQEDAADFDGNVFYNAPLTHVFKESESSSTYQDPLNMHEFHQKHRSSDRNIIAVKWIWKNKTDAENMVIRNKSRLVAKGYRQEEGIDFEESFSPISILETIRIFVSYAAHKNFPIYQMDVKTEFLNGKLKEEVFVRRSDEFVDPDFLNHVYRLKKALYGLKQAPRAWYDKLSSFLIAHHFTKGIFDQTLLTRRHGDDILLVQIYVDDIIFGSTKPVFAKRVKKLMKDNFEMLMISEMKFFLELQVHQSPQGIFICQSQYTMDLLKKRRMEKCDTICTPMATTKLDAQVDQTKYHSMIGGLMYLTASRPDIAFATFDSGFELIAYSDADLARCNDDCKSTSRGIQFLRDKLVSWSSKKQDCTAMSTAEAESVSLSTCCAQVI</sequence>
<dbReference type="PANTHER" id="PTHR11439:SF495">
    <property type="entry name" value="REVERSE TRANSCRIPTASE, RNA-DEPENDENT DNA POLYMERASE-RELATED"/>
    <property type="match status" value="1"/>
</dbReference>
<dbReference type="PANTHER" id="PTHR11439">
    <property type="entry name" value="GAG-POL-RELATED RETROTRANSPOSON"/>
    <property type="match status" value="1"/>
</dbReference>
<name>A0A6L2LK31_TANCI</name>
<feature type="domain" description="Reverse transcriptase Ty1/copia-type" evidence="1">
    <location>
        <begin position="101"/>
        <end position="335"/>
    </location>
</feature>
<dbReference type="InterPro" id="IPR013103">
    <property type="entry name" value="RVT_2"/>
</dbReference>
<dbReference type="EMBL" id="BKCJ010004601">
    <property type="protein sequence ID" value="GEU62008.1"/>
    <property type="molecule type" value="Genomic_DNA"/>
</dbReference>
<accession>A0A6L2LK31</accession>
<dbReference type="InterPro" id="IPR043502">
    <property type="entry name" value="DNA/RNA_pol_sf"/>
</dbReference>
<evidence type="ECO:0000259" key="1">
    <source>
        <dbReference type="Pfam" id="PF07727"/>
    </source>
</evidence>